<keyword evidence="1" id="KW-0812">Transmembrane</keyword>
<dbReference type="RefSeq" id="WP_073609773.1">
    <property type="nucleotide sequence ID" value="NZ_MRCG01000014.1"/>
</dbReference>
<evidence type="ECO:0000313" key="3">
    <source>
        <dbReference type="Proteomes" id="UP000185557"/>
    </source>
</evidence>
<gene>
    <name evidence="2" type="ORF">NIES30_17745</name>
</gene>
<protein>
    <submittedName>
        <fullName evidence="2">Uncharacterized protein</fullName>
    </submittedName>
</protein>
<evidence type="ECO:0000256" key="1">
    <source>
        <dbReference type="SAM" id="Phobius"/>
    </source>
</evidence>
<accession>A0A1U7J227</accession>
<organism evidence="2 3">
    <name type="scientific">Phormidium tenue NIES-30</name>
    <dbReference type="NCBI Taxonomy" id="549789"/>
    <lineage>
        <taxon>Bacteria</taxon>
        <taxon>Bacillati</taxon>
        <taxon>Cyanobacteriota</taxon>
        <taxon>Cyanophyceae</taxon>
        <taxon>Oscillatoriophycideae</taxon>
        <taxon>Oscillatoriales</taxon>
        <taxon>Oscillatoriaceae</taxon>
        <taxon>Phormidium</taxon>
    </lineage>
</organism>
<sequence length="147" mass="15922">MFDRFLRKALNVFESKTSAWAVFGLCLALVLHTIILVLPVTAQDSREITFSGRTPRAAVQALLDDQRPPEVEAEIGTLSQTGDYGIADYWYGEGGGMTLLRRVSGGWETFCGTGGAWQANDLVNFCGLSLGDAQALWQQYVADGGGQ</sequence>
<comment type="caution">
    <text evidence="2">The sequence shown here is derived from an EMBL/GenBank/DDBJ whole genome shotgun (WGS) entry which is preliminary data.</text>
</comment>
<keyword evidence="3" id="KW-1185">Reference proteome</keyword>
<dbReference type="Proteomes" id="UP000185557">
    <property type="component" value="Unassembled WGS sequence"/>
</dbReference>
<dbReference type="STRING" id="549789.NIES30_17745"/>
<dbReference type="AlphaFoldDB" id="A0A1U7J227"/>
<proteinExistence type="predicted"/>
<name>A0A1U7J227_9CYAN</name>
<keyword evidence="1" id="KW-0472">Membrane</keyword>
<keyword evidence="1" id="KW-1133">Transmembrane helix</keyword>
<reference evidence="2 3" key="1">
    <citation type="submission" date="2016-11" db="EMBL/GenBank/DDBJ databases">
        <title>Draft Genome Sequences of Nine Cyanobacterial Strains from Diverse Habitats.</title>
        <authorList>
            <person name="Zhu T."/>
            <person name="Hou S."/>
            <person name="Lu X."/>
            <person name="Hess W.R."/>
        </authorList>
    </citation>
    <scope>NUCLEOTIDE SEQUENCE [LARGE SCALE GENOMIC DNA]</scope>
    <source>
        <strain evidence="2 3">NIES-30</strain>
    </source>
</reference>
<evidence type="ECO:0000313" key="2">
    <source>
        <dbReference type="EMBL" id="OKH46141.1"/>
    </source>
</evidence>
<dbReference type="EMBL" id="MRCG01000014">
    <property type="protein sequence ID" value="OKH46141.1"/>
    <property type="molecule type" value="Genomic_DNA"/>
</dbReference>
<feature type="transmembrane region" description="Helical" evidence="1">
    <location>
        <begin position="20"/>
        <end position="40"/>
    </location>
</feature>